<keyword evidence="3" id="KW-1185">Reference proteome</keyword>
<dbReference type="EMBL" id="JACGWO010000017">
    <property type="protein sequence ID" value="KAK4412241.1"/>
    <property type="molecule type" value="Genomic_DNA"/>
</dbReference>
<dbReference type="EMBL" id="JACGWO010000026">
    <property type="protein sequence ID" value="KAK4412111.1"/>
    <property type="molecule type" value="Genomic_DNA"/>
</dbReference>
<dbReference type="Proteomes" id="UP001293254">
    <property type="component" value="Unassembled WGS sequence"/>
</dbReference>
<gene>
    <name evidence="2" type="ORF">Salat_2965400</name>
    <name evidence="1" type="ORF">Salat_2971800</name>
</gene>
<sequence>MHSTVSYRVPSLEKERQGRIARPKALFFILEIFPRRQAFSHGPFNLILRYRPFAFSSLWPGASVGFLRIGYPRGGVSDQDDGEEDPFCPQCSLSAEEGCDAIKERSPWRCKGMTEMGWRFFFIGPSRSRTFNTHLTSSPSKTPKKETRLRPVNGSLLYTYRRESRILLNLLKFRRQELPSTP</sequence>
<protein>
    <submittedName>
        <fullName evidence="2">Uncharacterized protein</fullName>
    </submittedName>
</protein>
<dbReference type="AlphaFoldDB" id="A0AAE1XI16"/>
<comment type="caution">
    <text evidence="2">The sequence shown here is derived from an EMBL/GenBank/DDBJ whole genome shotgun (WGS) entry which is preliminary data.</text>
</comment>
<organism evidence="2 3">
    <name type="scientific">Sesamum alatum</name>
    <dbReference type="NCBI Taxonomy" id="300844"/>
    <lineage>
        <taxon>Eukaryota</taxon>
        <taxon>Viridiplantae</taxon>
        <taxon>Streptophyta</taxon>
        <taxon>Embryophyta</taxon>
        <taxon>Tracheophyta</taxon>
        <taxon>Spermatophyta</taxon>
        <taxon>Magnoliopsida</taxon>
        <taxon>eudicotyledons</taxon>
        <taxon>Gunneridae</taxon>
        <taxon>Pentapetalae</taxon>
        <taxon>asterids</taxon>
        <taxon>lamiids</taxon>
        <taxon>Lamiales</taxon>
        <taxon>Pedaliaceae</taxon>
        <taxon>Sesamum</taxon>
    </lineage>
</organism>
<reference evidence="2" key="2">
    <citation type="journal article" date="2024" name="Plant">
        <title>Genomic evolution and insights into agronomic trait innovations of Sesamum species.</title>
        <authorList>
            <person name="Miao H."/>
            <person name="Wang L."/>
            <person name="Qu L."/>
            <person name="Liu H."/>
            <person name="Sun Y."/>
            <person name="Le M."/>
            <person name="Wang Q."/>
            <person name="Wei S."/>
            <person name="Zheng Y."/>
            <person name="Lin W."/>
            <person name="Duan Y."/>
            <person name="Cao H."/>
            <person name="Xiong S."/>
            <person name="Wang X."/>
            <person name="Wei L."/>
            <person name="Li C."/>
            <person name="Ma Q."/>
            <person name="Ju M."/>
            <person name="Zhao R."/>
            <person name="Li G."/>
            <person name="Mu C."/>
            <person name="Tian Q."/>
            <person name="Mei H."/>
            <person name="Zhang T."/>
            <person name="Gao T."/>
            <person name="Zhang H."/>
        </authorList>
    </citation>
    <scope>NUCLEOTIDE SEQUENCE</scope>
    <source>
        <strain evidence="2">3651</strain>
    </source>
</reference>
<evidence type="ECO:0000313" key="3">
    <source>
        <dbReference type="Proteomes" id="UP001293254"/>
    </source>
</evidence>
<name>A0AAE1XI16_9LAMI</name>
<proteinExistence type="predicted"/>
<accession>A0AAE1XI16</accession>
<evidence type="ECO:0000313" key="1">
    <source>
        <dbReference type="EMBL" id="KAK4412111.1"/>
    </source>
</evidence>
<evidence type="ECO:0000313" key="2">
    <source>
        <dbReference type="EMBL" id="KAK4412241.1"/>
    </source>
</evidence>
<reference evidence="2" key="1">
    <citation type="submission" date="2020-06" db="EMBL/GenBank/DDBJ databases">
        <authorList>
            <person name="Li T."/>
            <person name="Hu X."/>
            <person name="Zhang T."/>
            <person name="Song X."/>
            <person name="Zhang H."/>
            <person name="Dai N."/>
            <person name="Sheng W."/>
            <person name="Hou X."/>
            <person name="Wei L."/>
        </authorList>
    </citation>
    <scope>NUCLEOTIDE SEQUENCE</scope>
    <source>
        <strain evidence="2">3651</strain>
        <tissue evidence="2">Leaf</tissue>
    </source>
</reference>